<dbReference type="InterPro" id="IPR006121">
    <property type="entry name" value="HMA_dom"/>
</dbReference>
<keyword evidence="9" id="KW-1185">Reference proteome</keyword>
<reference evidence="8 9" key="1">
    <citation type="submission" date="2020-12" db="EMBL/GenBank/DDBJ databases">
        <title>Concerted genomic and epigenomic changes stabilize Arabidopsis allopolyploids.</title>
        <authorList>
            <person name="Chen Z."/>
        </authorList>
    </citation>
    <scope>NUCLEOTIDE SEQUENCE [LARGE SCALE GENOMIC DNA]</scope>
    <source>
        <strain evidence="8">Allo738</strain>
        <tissue evidence="8">Leaf</tissue>
    </source>
</reference>
<organism evidence="8 9">
    <name type="scientific">Arabidopsis thaliana x Arabidopsis arenosa</name>
    <dbReference type="NCBI Taxonomy" id="1240361"/>
    <lineage>
        <taxon>Eukaryota</taxon>
        <taxon>Viridiplantae</taxon>
        <taxon>Streptophyta</taxon>
        <taxon>Embryophyta</taxon>
        <taxon>Tracheophyta</taxon>
        <taxon>Spermatophyta</taxon>
        <taxon>Magnoliopsida</taxon>
        <taxon>eudicotyledons</taxon>
        <taxon>Gunneridae</taxon>
        <taxon>Pentapetalae</taxon>
        <taxon>rosids</taxon>
        <taxon>malvids</taxon>
        <taxon>Brassicales</taxon>
        <taxon>Brassicaceae</taxon>
        <taxon>Camelineae</taxon>
        <taxon>Arabidopsis</taxon>
    </lineage>
</organism>
<comment type="caution">
    <text evidence="8">The sequence shown here is derived from an EMBL/GenBank/DDBJ whole genome shotgun (WGS) entry which is preliminary data.</text>
</comment>
<dbReference type="AlphaFoldDB" id="A0A8T2DZB2"/>
<feature type="compositionally biased region" description="Polar residues" evidence="6">
    <location>
        <begin position="1"/>
        <end position="16"/>
    </location>
</feature>
<evidence type="ECO:0000256" key="4">
    <source>
        <dbReference type="ARBA" id="ARBA00023289"/>
    </source>
</evidence>
<keyword evidence="4" id="KW-0636">Prenylation</keyword>
<keyword evidence="3" id="KW-0449">Lipoprotein</keyword>
<evidence type="ECO:0000256" key="6">
    <source>
        <dbReference type="SAM" id="MobiDB-lite"/>
    </source>
</evidence>
<gene>
    <name evidence="8" type="ORF">ISN45_At04g013540</name>
</gene>
<dbReference type="GO" id="GO:0046872">
    <property type="term" value="F:metal ion binding"/>
    <property type="evidence" value="ECO:0007669"/>
    <property type="project" value="UniProtKB-KW"/>
</dbReference>
<evidence type="ECO:0000256" key="3">
    <source>
        <dbReference type="ARBA" id="ARBA00023288"/>
    </source>
</evidence>
<sequence length="227" mass="26435">MSLERTTPQGMKSSMTGPEAPRRQEKTLELQETYETSFTSESDQESQDQDQDTKDVEELQDTDQDTQEEHQEGPYFKKPTSKRAQDMTPEVQEAHTTARFVTTTCSSREFKKLEIHIAFLSEKYEADIGKVISKFEGVKTCKVDVENKKVVITGDFDEEKLWKELEEKMRKRIVKMEKEKKDDEPITKDEENEIDRGVYMNPSSDDEKEMARWMMFSDENPNACSIS</sequence>
<dbReference type="Pfam" id="PF00403">
    <property type="entry name" value="HMA"/>
    <property type="match status" value="1"/>
</dbReference>
<comment type="similarity">
    <text evidence="5">Belongs to the HIPP family.</text>
</comment>
<dbReference type="PANTHER" id="PTHR46195:SF25">
    <property type="entry name" value="HEAVY METAL-ASSOCIATED ISOPRENYLATED PLANT PROTEIN 18"/>
    <property type="match status" value="1"/>
</dbReference>
<evidence type="ECO:0000256" key="5">
    <source>
        <dbReference type="ARBA" id="ARBA00024045"/>
    </source>
</evidence>
<feature type="region of interest" description="Disordered" evidence="6">
    <location>
        <begin position="1"/>
        <end position="95"/>
    </location>
</feature>
<evidence type="ECO:0000256" key="1">
    <source>
        <dbReference type="ARBA" id="ARBA00022481"/>
    </source>
</evidence>
<feature type="domain" description="HMA" evidence="7">
    <location>
        <begin position="110"/>
        <end position="181"/>
    </location>
</feature>
<evidence type="ECO:0000259" key="7">
    <source>
        <dbReference type="PROSITE" id="PS50846"/>
    </source>
</evidence>
<evidence type="ECO:0000313" key="8">
    <source>
        <dbReference type="EMBL" id="KAG7615812.1"/>
    </source>
</evidence>
<feature type="region of interest" description="Disordered" evidence="6">
    <location>
        <begin position="177"/>
        <end position="204"/>
    </location>
</feature>
<keyword evidence="2" id="KW-0479">Metal-binding</keyword>
<evidence type="ECO:0000313" key="9">
    <source>
        <dbReference type="Proteomes" id="UP000694240"/>
    </source>
</evidence>
<dbReference type="EMBL" id="JAEFBK010000004">
    <property type="protein sequence ID" value="KAG7615812.1"/>
    <property type="molecule type" value="Genomic_DNA"/>
</dbReference>
<feature type="compositionally biased region" description="Basic and acidic residues" evidence="6">
    <location>
        <begin position="177"/>
        <end position="189"/>
    </location>
</feature>
<dbReference type="Proteomes" id="UP000694240">
    <property type="component" value="Chromosome 4"/>
</dbReference>
<proteinExistence type="inferred from homology"/>
<name>A0A8T2DZB2_9BRAS</name>
<keyword evidence="1" id="KW-0488">Methylation</keyword>
<dbReference type="PANTHER" id="PTHR46195">
    <property type="entry name" value="HEAVY METAL-ASSOCIATED ISOPRENYLATED PLANT PROTEIN 7"/>
    <property type="match status" value="1"/>
</dbReference>
<protein>
    <submittedName>
        <fullName evidence="8">Heavy metal-associated domain HMA</fullName>
    </submittedName>
</protein>
<dbReference type="PROSITE" id="PS50846">
    <property type="entry name" value="HMA_2"/>
    <property type="match status" value="1"/>
</dbReference>
<accession>A0A8T2DZB2</accession>
<dbReference type="InterPro" id="IPR044577">
    <property type="entry name" value="HIPP4/7/8/17/18/19"/>
</dbReference>
<feature type="compositionally biased region" description="Basic and acidic residues" evidence="6">
    <location>
        <begin position="20"/>
        <end position="29"/>
    </location>
</feature>
<dbReference type="CDD" id="cd00371">
    <property type="entry name" value="HMA"/>
    <property type="match status" value="1"/>
</dbReference>
<evidence type="ECO:0000256" key="2">
    <source>
        <dbReference type="ARBA" id="ARBA00022723"/>
    </source>
</evidence>